<keyword evidence="3" id="KW-0378">Hydrolase</keyword>
<reference evidence="3" key="1">
    <citation type="submission" date="2021-08" db="EMBL/GenBank/DDBJ databases">
        <authorList>
            <person name="Stevens D.C."/>
        </authorList>
    </citation>
    <scope>NUCLEOTIDE SEQUENCE</scope>
    <source>
        <strain evidence="3">DSM 53165</strain>
    </source>
</reference>
<dbReference type="Pfam" id="PF00723">
    <property type="entry name" value="Glyco_hydro_15"/>
    <property type="match status" value="1"/>
</dbReference>
<dbReference type="Pfam" id="PF19291">
    <property type="entry name" value="TREH_N"/>
    <property type="match status" value="1"/>
</dbReference>
<evidence type="ECO:0000259" key="2">
    <source>
        <dbReference type="Pfam" id="PF19291"/>
    </source>
</evidence>
<dbReference type="InterPro" id="IPR008928">
    <property type="entry name" value="6-hairpin_glycosidase_sf"/>
</dbReference>
<dbReference type="RefSeq" id="WP_224197660.1">
    <property type="nucleotide sequence ID" value="NZ_JAIRAU010000059.1"/>
</dbReference>
<accession>A0ABS7U6N4</accession>
<organism evidence="3 4">
    <name type="scientific">Nannocystis pusilla</name>
    <dbReference type="NCBI Taxonomy" id="889268"/>
    <lineage>
        <taxon>Bacteria</taxon>
        <taxon>Pseudomonadati</taxon>
        <taxon>Myxococcota</taxon>
        <taxon>Polyangia</taxon>
        <taxon>Nannocystales</taxon>
        <taxon>Nannocystaceae</taxon>
        <taxon>Nannocystis</taxon>
    </lineage>
</organism>
<name>A0ABS7U6N4_9BACT</name>
<sequence length="612" mass="69236">MAYLPIHDHGIIGNMRTVALVGQNGTIDWFCHPRFDSPSVFGSLLDDQKGGEFSICAEDQAAPSKQFYWPDTNILITRFFCAGGVVELEDFMPVGDQSDHGWHHQIVRRVRAVRGNVWVRVECRPAFDYARASHEVTRTGHGAVFRSRDLTMSLSASVPLTGAERGGVQARFQLHQGDQAVFVFRGGDEGCPECPRGPDTDESEALFRGTVAYWRRWLSRCSYRGRWRETVHRSALTLKLLTYEPTGAIVAAPTCGLPEEPGGVRNWDYRYTWMRDAAFTIYGFLRVGFTQEADAFMGWLDRRYHEPPAPDGAPLRLIYTVEGVRCIDEHELPHLDGYCGARPVRIGNAAHHQVQLDIYGELLDAVYLSNKYSKPVSYDAWMHLRRIVDYVGESWHLPDHGIWEPRSGMRHNVNSKVMCWVALDRALRLADKRSFPAPREQWYRTRDAIYETIFKRGWSDELQTFVAAFDERSLDASALLMPLVFFLGPDDPRMLKTLAAIRRSPDKGGLVSDGLVYRYQPEILPDGLPGREGSFNMCSFWLVEALTRAGRGDPALLEEARLLFERMIGYGNHLGLFSEETGEHGEALGNFPQAFTHLSLISSAFNLERALG</sequence>
<evidence type="ECO:0000313" key="3">
    <source>
        <dbReference type="EMBL" id="MBZ5715921.1"/>
    </source>
</evidence>
<dbReference type="PANTHER" id="PTHR31616:SF0">
    <property type="entry name" value="GLUCAN 1,4-ALPHA-GLUCOSIDASE"/>
    <property type="match status" value="1"/>
</dbReference>
<gene>
    <name evidence="3" type="ORF">K7C98_42390</name>
</gene>
<dbReference type="GO" id="GO:0016787">
    <property type="term" value="F:hydrolase activity"/>
    <property type="evidence" value="ECO:0007669"/>
    <property type="project" value="UniProtKB-KW"/>
</dbReference>
<keyword evidence="4" id="KW-1185">Reference proteome</keyword>
<evidence type="ECO:0000259" key="1">
    <source>
        <dbReference type="Pfam" id="PF00723"/>
    </source>
</evidence>
<dbReference type="InterPro" id="IPR012341">
    <property type="entry name" value="6hp_glycosidase-like_sf"/>
</dbReference>
<dbReference type="PANTHER" id="PTHR31616">
    <property type="entry name" value="TREHALASE"/>
    <property type="match status" value="1"/>
</dbReference>
<dbReference type="Gene3D" id="1.50.10.10">
    <property type="match status" value="1"/>
</dbReference>
<dbReference type="Proteomes" id="UP001139031">
    <property type="component" value="Unassembled WGS sequence"/>
</dbReference>
<protein>
    <submittedName>
        <fullName evidence="3">Glycoside hydrolase family 15 protein</fullName>
    </submittedName>
</protein>
<dbReference type="SUPFAM" id="SSF48208">
    <property type="entry name" value="Six-hairpin glycosidases"/>
    <property type="match status" value="1"/>
</dbReference>
<comment type="caution">
    <text evidence="3">The sequence shown here is derived from an EMBL/GenBank/DDBJ whole genome shotgun (WGS) entry which is preliminary data.</text>
</comment>
<feature type="domain" description="Trehalase-like N-terminal" evidence="2">
    <location>
        <begin position="5"/>
        <end position="154"/>
    </location>
</feature>
<feature type="domain" description="GH15-like" evidence="1">
    <location>
        <begin position="228"/>
        <end position="603"/>
    </location>
</feature>
<evidence type="ECO:0000313" key="4">
    <source>
        <dbReference type="Proteomes" id="UP001139031"/>
    </source>
</evidence>
<proteinExistence type="predicted"/>
<dbReference type="EMBL" id="JAIRAU010000059">
    <property type="protein sequence ID" value="MBZ5715921.1"/>
    <property type="molecule type" value="Genomic_DNA"/>
</dbReference>
<dbReference type="InterPro" id="IPR011613">
    <property type="entry name" value="GH15-like"/>
</dbReference>
<dbReference type="InterPro" id="IPR045582">
    <property type="entry name" value="Trehalase-like_N"/>
</dbReference>